<dbReference type="EMBL" id="BKCJ010000499">
    <property type="protein sequence ID" value="GEU33745.1"/>
    <property type="molecule type" value="Genomic_DNA"/>
</dbReference>
<gene>
    <name evidence="2" type="ORF">Tci_005723</name>
</gene>
<name>A0A6L2JCR4_TANCI</name>
<sequence>MSCDDVYRVTPRVSAVVGYDRLVSDPLVIERFCWEIVYPLHRPQWFICPKTGHRMKRTAYSRCVLVITPLVHVKGKSPKKVPNVKSEEELEEDPKEDPQEDSKEEGEPNKRRLKEASDSDSNTWPLDDSTRNEETN</sequence>
<protein>
    <submittedName>
        <fullName evidence="2">Uncharacterized protein</fullName>
    </submittedName>
</protein>
<dbReference type="AlphaFoldDB" id="A0A6L2JCR4"/>
<reference evidence="2" key="1">
    <citation type="journal article" date="2019" name="Sci. Rep.">
        <title>Draft genome of Tanacetum cinerariifolium, the natural source of mosquito coil.</title>
        <authorList>
            <person name="Yamashiro T."/>
            <person name="Shiraishi A."/>
            <person name="Satake H."/>
            <person name="Nakayama K."/>
        </authorList>
    </citation>
    <scope>NUCLEOTIDE SEQUENCE</scope>
</reference>
<proteinExistence type="predicted"/>
<evidence type="ECO:0000256" key="1">
    <source>
        <dbReference type="SAM" id="MobiDB-lite"/>
    </source>
</evidence>
<feature type="compositionally biased region" description="Basic and acidic residues" evidence="1">
    <location>
        <begin position="96"/>
        <end position="117"/>
    </location>
</feature>
<organism evidence="2">
    <name type="scientific">Tanacetum cinerariifolium</name>
    <name type="common">Dalmatian daisy</name>
    <name type="synonym">Chrysanthemum cinerariifolium</name>
    <dbReference type="NCBI Taxonomy" id="118510"/>
    <lineage>
        <taxon>Eukaryota</taxon>
        <taxon>Viridiplantae</taxon>
        <taxon>Streptophyta</taxon>
        <taxon>Embryophyta</taxon>
        <taxon>Tracheophyta</taxon>
        <taxon>Spermatophyta</taxon>
        <taxon>Magnoliopsida</taxon>
        <taxon>eudicotyledons</taxon>
        <taxon>Gunneridae</taxon>
        <taxon>Pentapetalae</taxon>
        <taxon>asterids</taxon>
        <taxon>campanulids</taxon>
        <taxon>Asterales</taxon>
        <taxon>Asteraceae</taxon>
        <taxon>Asteroideae</taxon>
        <taxon>Anthemideae</taxon>
        <taxon>Anthemidinae</taxon>
        <taxon>Tanacetum</taxon>
    </lineage>
</organism>
<comment type="caution">
    <text evidence="2">The sequence shown here is derived from an EMBL/GenBank/DDBJ whole genome shotgun (WGS) entry which is preliminary data.</text>
</comment>
<feature type="region of interest" description="Disordered" evidence="1">
    <location>
        <begin position="75"/>
        <end position="136"/>
    </location>
</feature>
<evidence type="ECO:0000313" key="2">
    <source>
        <dbReference type="EMBL" id="GEU33745.1"/>
    </source>
</evidence>
<accession>A0A6L2JCR4</accession>